<dbReference type="HOGENOM" id="CLU_020130_0_0_1"/>
<dbReference type="Pfam" id="PF00481">
    <property type="entry name" value="PP2C"/>
    <property type="match status" value="1"/>
</dbReference>
<evidence type="ECO:0000259" key="1">
    <source>
        <dbReference type="PROSITE" id="PS51746"/>
    </source>
</evidence>
<reference evidence="3" key="2">
    <citation type="submission" date="2015-01" db="EMBL/GenBank/DDBJ databases">
        <title>Evolutionary Origins and Diversification of the Mycorrhizal Mutualists.</title>
        <authorList>
            <consortium name="DOE Joint Genome Institute"/>
            <consortium name="Mycorrhizal Genomics Consortium"/>
            <person name="Kohler A."/>
            <person name="Kuo A."/>
            <person name="Nagy L.G."/>
            <person name="Floudas D."/>
            <person name="Copeland A."/>
            <person name="Barry K.W."/>
            <person name="Cichocki N."/>
            <person name="Veneault-Fourrey C."/>
            <person name="LaButti K."/>
            <person name="Lindquist E.A."/>
            <person name="Lipzen A."/>
            <person name="Lundell T."/>
            <person name="Morin E."/>
            <person name="Murat C."/>
            <person name="Riley R."/>
            <person name="Ohm R."/>
            <person name="Sun H."/>
            <person name="Tunlid A."/>
            <person name="Henrissat B."/>
            <person name="Grigoriev I.V."/>
            <person name="Hibbett D.S."/>
            <person name="Martin F."/>
        </authorList>
    </citation>
    <scope>NUCLEOTIDE SEQUENCE [LARGE SCALE GENOMIC DNA]</scope>
    <source>
        <strain evidence="3">441</strain>
    </source>
</reference>
<dbReference type="STRING" id="765257.A0A0C9YPX7"/>
<dbReference type="SUPFAM" id="SSF81606">
    <property type="entry name" value="PP2C-like"/>
    <property type="match status" value="1"/>
</dbReference>
<dbReference type="SMART" id="SM00332">
    <property type="entry name" value="PP2Cc"/>
    <property type="match status" value="1"/>
</dbReference>
<dbReference type="InterPro" id="IPR001932">
    <property type="entry name" value="PPM-type_phosphatase-like_dom"/>
</dbReference>
<reference evidence="2 3" key="1">
    <citation type="submission" date="2014-04" db="EMBL/GenBank/DDBJ databases">
        <authorList>
            <consortium name="DOE Joint Genome Institute"/>
            <person name="Kuo A."/>
            <person name="Kohler A."/>
            <person name="Costa M.D."/>
            <person name="Nagy L.G."/>
            <person name="Floudas D."/>
            <person name="Copeland A."/>
            <person name="Barry K.W."/>
            <person name="Cichocki N."/>
            <person name="Veneault-Fourrey C."/>
            <person name="LaButti K."/>
            <person name="Lindquist E.A."/>
            <person name="Lipzen A."/>
            <person name="Lundell T."/>
            <person name="Morin E."/>
            <person name="Murat C."/>
            <person name="Sun H."/>
            <person name="Tunlid A."/>
            <person name="Henrissat B."/>
            <person name="Grigoriev I.V."/>
            <person name="Hibbett D.S."/>
            <person name="Martin F."/>
            <person name="Nordberg H.P."/>
            <person name="Cantor M.N."/>
            <person name="Hua S.X."/>
        </authorList>
    </citation>
    <scope>NUCLEOTIDE SEQUENCE [LARGE SCALE GENOMIC DNA]</scope>
    <source>
        <strain evidence="2 3">441</strain>
    </source>
</reference>
<dbReference type="AlphaFoldDB" id="A0A0C9YPX7"/>
<dbReference type="EMBL" id="KN833698">
    <property type="protein sequence ID" value="KIK27100.1"/>
    <property type="molecule type" value="Genomic_DNA"/>
</dbReference>
<feature type="domain" description="PPM-type phosphatase" evidence="1">
    <location>
        <begin position="61"/>
        <end position="426"/>
    </location>
</feature>
<dbReference type="OrthoDB" id="420076at2759"/>
<dbReference type="InterPro" id="IPR036457">
    <property type="entry name" value="PPM-type-like_dom_sf"/>
</dbReference>
<keyword evidence="3" id="KW-1185">Reference proteome</keyword>
<dbReference type="PANTHER" id="PTHR13832">
    <property type="entry name" value="PROTEIN PHOSPHATASE 2C"/>
    <property type="match status" value="1"/>
</dbReference>
<gene>
    <name evidence="2" type="ORF">PISMIDRAFT_93852</name>
</gene>
<dbReference type="Gene3D" id="3.60.40.10">
    <property type="entry name" value="PPM-type phosphatase domain"/>
    <property type="match status" value="1"/>
</dbReference>
<name>A0A0C9YPX7_9AGAM</name>
<protein>
    <recommendedName>
        <fullName evidence="1">PPM-type phosphatase domain-containing protein</fullName>
    </recommendedName>
</protein>
<evidence type="ECO:0000313" key="3">
    <source>
        <dbReference type="Proteomes" id="UP000054018"/>
    </source>
</evidence>
<sequence>MEYNVVRLEAATSSEHLRALEEVKNFRTTDLGRGGKDRWTYRLLPESALDIELQRRSVLRSTSFVDSITFQPCTAHTSPNQDRYCTEEWDLQDGIWRFSAIYDGHCGLDTVNFVHGQLPAMIRMSLQVLLSKYQSSAVAPELVSETISHSIQHLDNSIRADLFDLLPCDQLESMSDFEFNRLTKQQSCRWATISARCTQGSTIILALSDPQRRNLWVANLGDSQAVLVQKGTDWTGTILNSLHNCDNPAELQRILREHPGERECIWDNRVIGYLAPTRAVGDTWLKVPSTYTHRAFAKHNPKWISPPLLADYAGRILSPPYVSNVPDLYHLTLDNDRETFLILCSDGLLDLYGSSGGQSSTQVLANKWAKIISRSLVHSGKATGNLAFYLLRDAIGGSDVSLVSQNLTLEMDEKWMDDVTILVQRLIE</sequence>
<proteinExistence type="predicted"/>
<evidence type="ECO:0000313" key="2">
    <source>
        <dbReference type="EMBL" id="KIK27100.1"/>
    </source>
</evidence>
<dbReference type="InterPro" id="IPR015655">
    <property type="entry name" value="PP2C"/>
</dbReference>
<dbReference type="Proteomes" id="UP000054018">
    <property type="component" value="Unassembled WGS sequence"/>
</dbReference>
<dbReference type="GO" id="GO:0004722">
    <property type="term" value="F:protein serine/threonine phosphatase activity"/>
    <property type="evidence" value="ECO:0007669"/>
    <property type="project" value="InterPro"/>
</dbReference>
<accession>A0A0C9YPX7</accession>
<dbReference type="PROSITE" id="PS51746">
    <property type="entry name" value="PPM_2"/>
    <property type="match status" value="1"/>
</dbReference>
<dbReference type="PANTHER" id="PTHR13832:SF792">
    <property type="entry name" value="GM14286P"/>
    <property type="match status" value="1"/>
</dbReference>
<organism evidence="2 3">
    <name type="scientific">Pisolithus microcarpus 441</name>
    <dbReference type="NCBI Taxonomy" id="765257"/>
    <lineage>
        <taxon>Eukaryota</taxon>
        <taxon>Fungi</taxon>
        <taxon>Dikarya</taxon>
        <taxon>Basidiomycota</taxon>
        <taxon>Agaricomycotina</taxon>
        <taxon>Agaricomycetes</taxon>
        <taxon>Agaricomycetidae</taxon>
        <taxon>Boletales</taxon>
        <taxon>Sclerodermatineae</taxon>
        <taxon>Pisolithaceae</taxon>
        <taxon>Pisolithus</taxon>
    </lineage>
</organism>
<dbReference type="CDD" id="cd00143">
    <property type="entry name" value="PP2Cc"/>
    <property type="match status" value="1"/>
</dbReference>